<evidence type="ECO:0000313" key="5">
    <source>
        <dbReference type="Proteomes" id="UP001551675"/>
    </source>
</evidence>
<feature type="chain" id="PRO_5045414823" evidence="2">
    <location>
        <begin position="21"/>
        <end position="284"/>
    </location>
</feature>
<feature type="compositionally biased region" description="Low complexity" evidence="1">
    <location>
        <begin position="36"/>
        <end position="55"/>
    </location>
</feature>
<dbReference type="PANTHER" id="PTHR10587">
    <property type="entry name" value="GLYCOSYL TRANSFERASE-RELATED"/>
    <property type="match status" value="1"/>
</dbReference>
<protein>
    <submittedName>
        <fullName evidence="4">Polysaccharide deacetylase family protein</fullName>
    </submittedName>
</protein>
<feature type="domain" description="NodB homology" evidence="3">
    <location>
        <begin position="75"/>
        <end position="275"/>
    </location>
</feature>
<dbReference type="InterPro" id="IPR002509">
    <property type="entry name" value="NODB_dom"/>
</dbReference>
<evidence type="ECO:0000259" key="3">
    <source>
        <dbReference type="PROSITE" id="PS51677"/>
    </source>
</evidence>
<comment type="caution">
    <text evidence="4">The sequence shown here is derived from an EMBL/GenBank/DDBJ whole genome shotgun (WGS) entry which is preliminary data.</text>
</comment>
<dbReference type="InterPro" id="IPR011330">
    <property type="entry name" value="Glyco_hydro/deAcase_b/a-brl"/>
</dbReference>
<dbReference type="RefSeq" id="WP_358129572.1">
    <property type="nucleotide sequence ID" value="NZ_JBFALK010000002.1"/>
</dbReference>
<dbReference type="EMBL" id="JBFALK010000002">
    <property type="protein sequence ID" value="MEV0967661.1"/>
    <property type="molecule type" value="Genomic_DNA"/>
</dbReference>
<keyword evidence="2" id="KW-0732">Signal</keyword>
<dbReference type="InterPro" id="IPR050248">
    <property type="entry name" value="Polysacc_deacetylase_ArnD"/>
</dbReference>
<name>A0ABV3G7X1_MICGL</name>
<gene>
    <name evidence="4" type="ORF">AB0I59_03425</name>
</gene>
<feature type="region of interest" description="Disordered" evidence="1">
    <location>
        <begin position="29"/>
        <end position="69"/>
    </location>
</feature>
<dbReference type="SUPFAM" id="SSF88713">
    <property type="entry name" value="Glycoside hydrolase/deacetylase"/>
    <property type="match status" value="1"/>
</dbReference>
<dbReference type="PANTHER" id="PTHR10587:SF134">
    <property type="entry name" value="SECRETED PROTEIN"/>
    <property type="match status" value="1"/>
</dbReference>
<sequence>MLSRRAAFLMSLLLVSGCAAYTRDAPTGAADTFTDPRPAAAGAGPASRPSPEASSDLSSAPGPRGLVHHGSRKSTMVALTFDADMTAYMRGQLDRGEVDSYANPRLIAELRRLKVPATIFMTGMWIERYPRVAAGLAADPLFEVADHSYDHEAFATPCYGLGRTHDMRRSLRRTEALLDRLDPGHPRFFRFPGGCFDKAALKAVAAEGLTPVQWDVIGRDAFATSKDAIVKQTLDGVRGGSIVVLHLGGGKPSGLTDDALPAIVRGLRERGLRPVTLSTLLRHR</sequence>
<keyword evidence="5" id="KW-1185">Reference proteome</keyword>
<proteinExistence type="predicted"/>
<dbReference type="PROSITE" id="PS51677">
    <property type="entry name" value="NODB"/>
    <property type="match status" value="1"/>
</dbReference>
<reference evidence="4 5" key="1">
    <citation type="submission" date="2024-06" db="EMBL/GenBank/DDBJ databases">
        <title>The Natural Products Discovery Center: Release of the First 8490 Sequenced Strains for Exploring Actinobacteria Biosynthetic Diversity.</title>
        <authorList>
            <person name="Kalkreuter E."/>
            <person name="Kautsar S.A."/>
            <person name="Yang D."/>
            <person name="Bader C.D."/>
            <person name="Teijaro C.N."/>
            <person name="Fluegel L."/>
            <person name="Davis C.M."/>
            <person name="Simpson J.R."/>
            <person name="Lauterbach L."/>
            <person name="Steele A.D."/>
            <person name="Gui C."/>
            <person name="Meng S."/>
            <person name="Li G."/>
            <person name="Viehrig K."/>
            <person name="Ye F."/>
            <person name="Su P."/>
            <person name="Kiefer A.F."/>
            <person name="Nichols A."/>
            <person name="Cepeda A.J."/>
            <person name="Yan W."/>
            <person name="Fan B."/>
            <person name="Jiang Y."/>
            <person name="Adhikari A."/>
            <person name="Zheng C.-J."/>
            <person name="Schuster L."/>
            <person name="Cowan T.M."/>
            <person name="Smanski M.J."/>
            <person name="Chevrette M.G."/>
            <person name="De Carvalho L.P.S."/>
            <person name="Shen B."/>
        </authorList>
    </citation>
    <scope>NUCLEOTIDE SEQUENCE [LARGE SCALE GENOMIC DNA]</scope>
    <source>
        <strain evidence="4 5">NPDC050100</strain>
    </source>
</reference>
<feature type="signal peptide" evidence="2">
    <location>
        <begin position="1"/>
        <end position="20"/>
    </location>
</feature>
<dbReference type="Proteomes" id="UP001551675">
    <property type="component" value="Unassembled WGS sequence"/>
</dbReference>
<evidence type="ECO:0000256" key="1">
    <source>
        <dbReference type="SAM" id="MobiDB-lite"/>
    </source>
</evidence>
<accession>A0ABV3G7X1</accession>
<organism evidence="4 5">
    <name type="scientific">Microtetraspora glauca</name>
    <dbReference type="NCBI Taxonomy" id="1996"/>
    <lineage>
        <taxon>Bacteria</taxon>
        <taxon>Bacillati</taxon>
        <taxon>Actinomycetota</taxon>
        <taxon>Actinomycetes</taxon>
        <taxon>Streptosporangiales</taxon>
        <taxon>Streptosporangiaceae</taxon>
        <taxon>Microtetraspora</taxon>
    </lineage>
</organism>
<evidence type="ECO:0000313" key="4">
    <source>
        <dbReference type="EMBL" id="MEV0967661.1"/>
    </source>
</evidence>
<dbReference type="Pfam" id="PF01522">
    <property type="entry name" value="Polysacc_deac_1"/>
    <property type="match status" value="1"/>
</dbReference>
<evidence type="ECO:0000256" key="2">
    <source>
        <dbReference type="SAM" id="SignalP"/>
    </source>
</evidence>
<dbReference type="Gene3D" id="3.20.20.370">
    <property type="entry name" value="Glycoside hydrolase/deacetylase"/>
    <property type="match status" value="1"/>
</dbReference>
<dbReference type="PROSITE" id="PS51257">
    <property type="entry name" value="PROKAR_LIPOPROTEIN"/>
    <property type="match status" value="1"/>
</dbReference>